<gene>
    <name evidence="1" type="ORF">Golax_010186</name>
</gene>
<name>A0A7J8ZGG3_9ROSI</name>
<organism evidence="1 2">
    <name type="scientific">Gossypium laxum</name>
    <dbReference type="NCBI Taxonomy" id="34288"/>
    <lineage>
        <taxon>Eukaryota</taxon>
        <taxon>Viridiplantae</taxon>
        <taxon>Streptophyta</taxon>
        <taxon>Embryophyta</taxon>
        <taxon>Tracheophyta</taxon>
        <taxon>Spermatophyta</taxon>
        <taxon>Magnoliopsida</taxon>
        <taxon>eudicotyledons</taxon>
        <taxon>Gunneridae</taxon>
        <taxon>Pentapetalae</taxon>
        <taxon>rosids</taxon>
        <taxon>malvids</taxon>
        <taxon>Malvales</taxon>
        <taxon>Malvaceae</taxon>
        <taxon>Malvoideae</taxon>
        <taxon>Gossypium</taxon>
    </lineage>
</organism>
<protein>
    <submittedName>
        <fullName evidence="1">Uncharacterized protein</fullName>
    </submittedName>
</protein>
<accession>A0A7J8ZGG3</accession>
<sequence>MSSQENTRPIEKNLQVISSELETIK</sequence>
<evidence type="ECO:0000313" key="2">
    <source>
        <dbReference type="Proteomes" id="UP000593574"/>
    </source>
</evidence>
<dbReference type="EMBL" id="JABEZV010000005">
    <property type="protein sequence ID" value="MBA0710937.1"/>
    <property type="molecule type" value="Genomic_DNA"/>
</dbReference>
<dbReference type="AlphaFoldDB" id="A0A7J8ZGG3"/>
<keyword evidence="2" id="KW-1185">Reference proteome</keyword>
<dbReference type="Proteomes" id="UP000593574">
    <property type="component" value="Unassembled WGS sequence"/>
</dbReference>
<comment type="caution">
    <text evidence="1">The sequence shown here is derived from an EMBL/GenBank/DDBJ whole genome shotgun (WGS) entry which is preliminary data.</text>
</comment>
<reference evidence="1 2" key="1">
    <citation type="journal article" date="2019" name="Genome Biol. Evol.">
        <title>Insights into the evolution of the New World diploid cottons (Gossypium, subgenus Houzingenia) based on genome sequencing.</title>
        <authorList>
            <person name="Grover C.E."/>
            <person name="Arick M.A. 2nd"/>
            <person name="Thrash A."/>
            <person name="Conover J.L."/>
            <person name="Sanders W.S."/>
            <person name="Peterson D.G."/>
            <person name="Frelichowski J.E."/>
            <person name="Scheffler J.A."/>
            <person name="Scheffler B.E."/>
            <person name="Wendel J.F."/>
        </authorList>
    </citation>
    <scope>NUCLEOTIDE SEQUENCE [LARGE SCALE GENOMIC DNA]</scope>
    <source>
        <strain evidence="1">4</strain>
        <tissue evidence="1">Leaf</tissue>
    </source>
</reference>
<proteinExistence type="predicted"/>
<evidence type="ECO:0000313" key="1">
    <source>
        <dbReference type="EMBL" id="MBA0710937.1"/>
    </source>
</evidence>